<dbReference type="OrthoDB" id="2325337at2"/>
<dbReference type="EMBL" id="BJVK01000061">
    <property type="protein sequence ID" value="GEL29440.1"/>
    <property type="molecule type" value="Genomic_DNA"/>
</dbReference>
<gene>
    <name evidence="2" type="ORF">LKE01_22600</name>
</gene>
<comment type="caution">
    <text evidence="2">The sequence shown here is derived from an EMBL/GenBank/DDBJ whole genome shotgun (WGS) entry which is preliminary data.</text>
</comment>
<proteinExistence type="predicted"/>
<keyword evidence="1" id="KW-0472">Membrane</keyword>
<feature type="transmembrane region" description="Helical" evidence="1">
    <location>
        <begin position="5"/>
        <end position="26"/>
    </location>
</feature>
<keyword evidence="1" id="KW-0812">Transmembrane</keyword>
<evidence type="ECO:0000313" key="3">
    <source>
        <dbReference type="Proteomes" id="UP000321893"/>
    </source>
</evidence>
<dbReference type="Proteomes" id="UP000321893">
    <property type="component" value="Unassembled WGS sequence"/>
</dbReference>
<keyword evidence="3" id="KW-1185">Reference proteome</keyword>
<dbReference type="AlphaFoldDB" id="A0A511DX75"/>
<evidence type="ECO:0000313" key="2">
    <source>
        <dbReference type="EMBL" id="GEL29440.1"/>
    </source>
</evidence>
<organism evidence="2 3">
    <name type="scientific">Lentilactobacillus kefiri</name>
    <name type="common">Lactobacillus kefiri</name>
    <dbReference type="NCBI Taxonomy" id="33962"/>
    <lineage>
        <taxon>Bacteria</taxon>
        <taxon>Bacillati</taxon>
        <taxon>Bacillota</taxon>
        <taxon>Bacilli</taxon>
        <taxon>Lactobacillales</taxon>
        <taxon>Lactobacillaceae</taxon>
        <taxon>Lentilactobacillus</taxon>
    </lineage>
</organism>
<protein>
    <submittedName>
        <fullName evidence="2">Uncharacterized protein</fullName>
    </submittedName>
</protein>
<reference evidence="2" key="1">
    <citation type="submission" date="2019-07" db="EMBL/GenBank/DDBJ databases">
        <title>Whole genome shotgun sequence of Lactobacillus kefiri NBRC 15888.</title>
        <authorList>
            <person name="Hosoyama A."/>
            <person name="Uohara A."/>
            <person name="Ohji S."/>
            <person name="Ichikawa N."/>
        </authorList>
    </citation>
    <scope>NUCLEOTIDE SEQUENCE [LARGE SCALE GENOMIC DNA]</scope>
    <source>
        <strain evidence="2">NBRC 15888</strain>
    </source>
</reference>
<evidence type="ECO:0000256" key="1">
    <source>
        <dbReference type="SAM" id="Phobius"/>
    </source>
</evidence>
<sequence>MSKKIWIVILRYLLSIGLFAIYYAVFENQNHDLIETVFAVAVGVGIATFPVKNENKDKK</sequence>
<keyword evidence="1" id="KW-1133">Transmembrane helix</keyword>
<dbReference type="RefSeq" id="WP_056982418.1">
    <property type="nucleotide sequence ID" value="NZ_BJVK01000061.1"/>
</dbReference>
<accession>A0A511DX75</accession>
<feature type="transmembrane region" description="Helical" evidence="1">
    <location>
        <begin position="32"/>
        <end position="51"/>
    </location>
</feature>
<name>A0A511DX75_LENKE</name>